<protein>
    <submittedName>
        <fullName evidence="5">Uncharacterized protein</fullName>
    </submittedName>
</protein>
<dbReference type="CDD" id="cd05466">
    <property type="entry name" value="PBP2_LTTR_substrate"/>
    <property type="match status" value="1"/>
</dbReference>
<dbReference type="STRING" id="128944.AWM75_01305"/>
<dbReference type="RefSeq" id="WP_067977373.1">
    <property type="nucleotide sequence ID" value="NZ_CP014163.1"/>
</dbReference>
<dbReference type="GO" id="GO:0000976">
    <property type="term" value="F:transcription cis-regulatory region binding"/>
    <property type="evidence" value="ECO:0007669"/>
    <property type="project" value="TreeGrafter"/>
</dbReference>
<dbReference type="InterPro" id="IPR036388">
    <property type="entry name" value="WH-like_DNA-bd_sf"/>
</dbReference>
<dbReference type="AlphaFoldDB" id="A0A0X8FK11"/>
<dbReference type="PANTHER" id="PTHR30126">
    <property type="entry name" value="HTH-TYPE TRANSCRIPTIONAL REGULATOR"/>
    <property type="match status" value="1"/>
</dbReference>
<dbReference type="GO" id="GO:0003700">
    <property type="term" value="F:DNA-binding transcription factor activity"/>
    <property type="evidence" value="ECO:0007669"/>
    <property type="project" value="InterPro"/>
</dbReference>
<keyword evidence="3" id="KW-0238">DNA-binding</keyword>
<dbReference type="Proteomes" id="UP000062260">
    <property type="component" value="Chromosome"/>
</dbReference>
<evidence type="ECO:0000256" key="3">
    <source>
        <dbReference type="ARBA" id="ARBA00023125"/>
    </source>
</evidence>
<keyword evidence="4" id="KW-0804">Transcription</keyword>
<dbReference type="Pfam" id="PF00126">
    <property type="entry name" value="HTH_1"/>
    <property type="match status" value="1"/>
</dbReference>
<dbReference type="InterPro" id="IPR011991">
    <property type="entry name" value="ArsR-like_HTH"/>
</dbReference>
<accession>A0A0X8FK11</accession>
<evidence type="ECO:0000256" key="4">
    <source>
        <dbReference type="ARBA" id="ARBA00023163"/>
    </source>
</evidence>
<dbReference type="PANTHER" id="PTHR30126:SF78">
    <property type="entry name" value="HTH LYSR-TYPE DOMAIN-CONTAINING PROTEIN"/>
    <property type="match status" value="1"/>
</dbReference>
<dbReference type="InterPro" id="IPR000847">
    <property type="entry name" value="LysR_HTH_N"/>
</dbReference>
<dbReference type="InterPro" id="IPR005119">
    <property type="entry name" value="LysR_subst-bd"/>
</dbReference>
<dbReference type="InterPro" id="IPR036390">
    <property type="entry name" value="WH_DNA-bd_sf"/>
</dbReference>
<keyword evidence="6" id="KW-1185">Reference proteome</keyword>
<dbReference type="EMBL" id="CP014163">
    <property type="protein sequence ID" value="AMB98714.1"/>
    <property type="molecule type" value="Genomic_DNA"/>
</dbReference>
<dbReference type="KEGG" id="auh:AWM75_01305"/>
<keyword evidence="2" id="KW-0805">Transcription regulation</keyword>
<evidence type="ECO:0000313" key="6">
    <source>
        <dbReference type="Proteomes" id="UP000062260"/>
    </source>
</evidence>
<gene>
    <name evidence="5" type="ORF">AWM75_01305</name>
</gene>
<dbReference type="CDD" id="cd00090">
    <property type="entry name" value="HTH_ARSR"/>
    <property type="match status" value="1"/>
</dbReference>
<dbReference type="Pfam" id="PF03466">
    <property type="entry name" value="LysR_substrate"/>
    <property type="match status" value="1"/>
</dbReference>
<proteinExistence type="inferred from homology"/>
<dbReference type="Gene3D" id="1.10.10.10">
    <property type="entry name" value="Winged helix-like DNA-binding domain superfamily/Winged helix DNA-binding domain"/>
    <property type="match status" value="1"/>
</dbReference>
<evidence type="ECO:0000256" key="2">
    <source>
        <dbReference type="ARBA" id="ARBA00023015"/>
    </source>
</evidence>
<dbReference type="PROSITE" id="PS50931">
    <property type="entry name" value="HTH_LYSR"/>
    <property type="match status" value="1"/>
</dbReference>
<evidence type="ECO:0000313" key="5">
    <source>
        <dbReference type="EMBL" id="AMB98714.1"/>
    </source>
</evidence>
<sequence length="297" mass="33787">MDEKDFDLLLALAETANITQASKQLYISQSALSKRLKKLEEDLQARLVIRSNQGIRFTSAGEAVLASVRKITKELEIMRSRLDFTKEIISGQLKLGSSLNFSFYKLPQVLMQFRMRYPQVTVQVKSDHSRQLYQELLAGHLDLAIIRGEYPWSGHKVCLAQEKICAIKSQANHFIPFQDLPYIGRETDLAFQQAARQWLHEQGWENLTPSFQVDNLTTCVELVKADSGWAIVPEICLDDFNGDCIPLSFADGQAFKRPTYLMYNPAVLALNQVKAFINFVEEASQLTDHHQGVSHHE</sequence>
<reference evidence="5 6" key="1">
    <citation type="journal article" date="2016" name="Genome Announc.">
        <title>Complete Genome Sequences of Aerococcus christensenii CCUG 28831T, Aerococcus sanguinicola CCUG 43001T, Aerococcus urinae CCUG 36881T, Aerococcus urinaeequi CCUG 28094T, Aerococcus urinaehominis CCUG 42038 BT, and Aerococcus viridans CCUG 4311T.</title>
        <authorList>
            <person name="Carkaci D."/>
            <person name="Dargis R."/>
            <person name="Nielsen X.C."/>
            <person name="Skovgaard O."/>
            <person name="Fuursted K."/>
            <person name="Christensen J.J."/>
        </authorList>
    </citation>
    <scope>NUCLEOTIDE SEQUENCE [LARGE SCALE GENOMIC DNA]</scope>
    <source>
        <strain evidence="5 6">CCUG42038B</strain>
    </source>
</reference>
<dbReference type="SUPFAM" id="SSF53850">
    <property type="entry name" value="Periplasmic binding protein-like II"/>
    <property type="match status" value="1"/>
</dbReference>
<dbReference type="OrthoDB" id="9803735at2"/>
<comment type="similarity">
    <text evidence="1">Belongs to the LysR transcriptional regulatory family.</text>
</comment>
<name>A0A0X8FK11_9LACT</name>
<dbReference type="Gene3D" id="3.40.190.290">
    <property type="match status" value="1"/>
</dbReference>
<dbReference type="SUPFAM" id="SSF46785">
    <property type="entry name" value="Winged helix' DNA-binding domain"/>
    <property type="match status" value="1"/>
</dbReference>
<dbReference type="PRINTS" id="PR00039">
    <property type="entry name" value="HTHLYSR"/>
</dbReference>
<evidence type="ECO:0000256" key="1">
    <source>
        <dbReference type="ARBA" id="ARBA00009437"/>
    </source>
</evidence>
<organism evidence="5 6">
    <name type="scientific">Aerococcus urinaehominis</name>
    <dbReference type="NCBI Taxonomy" id="128944"/>
    <lineage>
        <taxon>Bacteria</taxon>
        <taxon>Bacillati</taxon>
        <taxon>Bacillota</taxon>
        <taxon>Bacilli</taxon>
        <taxon>Lactobacillales</taxon>
        <taxon>Aerococcaceae</taxon>
        <taxon>Aerococcus</taxon>
    </lineage>
</organism>
<reference evidence="6" key="2">
    <citation type="submission" date="2016-01" db="EMBL/GenBank/DDBJ databases">
        <title>Six Aerococcus type strain genome sequencing and assembly using PacBio and Illumina Hiseq.</title>
        <authorList>
            <person name="Carkaci D."/>
            <person name="Dargis R."/>
            <person name="Nielsen X.C."/>
            <person name="Skovgaard O."/>
            <person name="Fuursted K."/>
            <person name="Christensen J.J."/>
        </authorList>
    </citation>
    <scope>NUCLEOTIDE SEQUENCE [LARGE SCALE GENOMIC DNA]</scope>
    <source>
        <strain evidence="6">CCUG42038B</strain>
    </source>
</reference>